<dbReference type="SMART" id="SM00481">
    <property type="entry name" value="POLIIIAc"/>
    <property type="match status" value="1"/>
</dbReference>
<dbReference type="GeneID" id="93158568"/>
<dbReference type="InterPro" id="IPR052018">
    <property type="entry name" value="PHP_domain"/>
</dbReference>
<dbReference type="PANTHER" id="PTHR42924:SF3">
    <property type="entry name" value="POLYMERASE_HISTIDINOL PHOSPHATASE N-TERMINAL DOMAIN-CONTAINING PROTEIN"/>
    <property type="match status" value="1"/>
</dbReference>
<dbReference type="CDD" id="cd07438">
    <property type="entry name" value="PHP_HisPPase_AMP"/>
    <property type="match status" value="1"/>
</dbReference>
<dbReference type="SUPFAM" id="SSF89550">
    <property type="entry name" value="PHP domain-like"/>
    <property type="match status" value="1"/>
</dbReference>
<dbReference type="GO" id="GO:0035312">
    <property type="term" value="F:5'-3' DNA exonuclease activity"/>
    <property type="evidence" value="ECO:0007669"/>
    <property type="project" value="TreeGrafter"/>
</dbReference>
<dbReference type="PANTHER" id="PTHR42924">
    <property type="entry name" value="EXONUCLEASE"/>
    <property type="match status" value="1"/>
</dbReference>
<dbReference type="AlphaFoldDB" id="A0A6N7V2Y1"/>
<evidence type="ECO:0000313" key="2">
    <source>
        <dbReference type="EMBL" id="MSS56186.1"/>
    </source>
</evidence>
<protein>
    <submittedName>
        <fullName evidence="2">PHP domain-containing protein</fullName>
    </submittedName>
</protein>
<dbReference type="InterPro" id="IPR016195">
    <property type="entry name" value="Pol/histidinol_Pase-like"/>
</dbReference>
<gene>
    <name evidence="2" type="ORF">FYJ55_04590</name>
</gene>
<dbReference type="InterPro" id="IPR003141">
    <property type="entry name" value="Pol/His_phosphatase_N"/>
</dbReference>
<sequence>MNEFDLHMHSCYSGDGQFTPEELIGIAKERGLKTIALSDHDCISGVKEMIKLGKEADIEVIPAIECSTSIGYTDVHLLGYGIDLEDTYFQNLLERTQVKSRNAFSTRCEKLRAKYGVEIDEEAVLKEANGKNPWFVMCTHMFNDPRYQDIPDFKDYIPGGKRSDPAPVNFFWDKCQYGSDLFVYVPMPDFVESVQKIHEAGGLAIVAHPFITFYKNDEMLKMLLDAGVDGIEAYSNYHTPDQNVYYEKLAKEYHLLITCGSDFHGEKKPSIQMGEYGLDKDGSLWLEQFKEKLKAARES</sequence>
<name>A0A6N7V2Y1_9FIRM</name>
<dbReference type="Pfam" id="PF02811">
    <property type="entry name" value="PHP"/>
    <property type="match status" value="1"/>
</dbReference>
<comment type="caution">
    <text evidence="2">The sequence shown here is derived from an EMBL/GenBank/DDBJ whole genome shotgun (WGS) entry which is preliminary data.</text>
</comment>
<evidence type="ECO:0000259" key="1">
    <source>
        <dbReference type="SMART" id="SM00481"/>
    </source>
</evidence>
<keyword evidence="3" id="KW-1185">Reference proteome</keyword>
<accession>A0A6N7V2Y1</accession>
<dbReference type="RefSeq" id="WP_154555838.1">
    <property type="nucleotide sequence ID" value="NZ_VUMR01000017.1"/>
</dbReference>
<organism evidence="2 3">
    <name type="scientific">Holdemanella porci</name>
    <dbReference type="NCBI Taxonomy" id="2652276"/>
    <lineage>
        <taxon>Bacteria</taxon>
        <taxon>Bacillati</taxon>
        <taxon>Bacillota</taxon>
        <taxon>Erysipelotrichia</taxon>
        <taxon>Erysipelotrichales</taxon>
        <taxon>Erysipelotrichaceae</taxon>
        <taxon>Holdemanella</taxon>
    </lineage>
</organism>
<evidence type="ECO:0000313" key="3">
    <source>
        <dbReference type="Proteomes" id="UP000434241"/>
    </source>
</evidence>
<dbReference type="Gene3D" id="3.20.20.140">
    <property type="entry name" value="Metal-dependent hydrolases"/>
    <property type="match status" value="1"/>
</dbReference>
<dbReference type="GO" id="GO:0004534">
    <property type="term" value="F:5'-3' RNA exonuclease activity"/>
    <property type="evidence" value="ECO:0007669"/>
    <property type="project" value="TreeGrafter"/>
</dbReference>
<feature type="domain" description="Polymerase/histidinol phosphatase N-terminal" evidence="1">
    <location>
        <begin position="4"/>
        <end position="70"/>
    </location>
</feature>
<dbReference type="EMBL" id="VUMR01000017">
    <property type="protein sequence ID" value="MSS56186.1"/>
    <property type="molecule type" value="Genomic_DNA"/>
</dbReference>
<dbReference type="InterPro" id="IPR004013">
    <property type="entry name" value="PHP_dom"/>
</dbReference>
<dbReference type="Gene3D" id="1.10.150.650">
    <property type="match status" value="1"/>
</dbReference>
<dbReference type="Proteomes" id="UP000434241">
    <property type="component" value="Unassembled WGS sequence"/>
</dbReference>
<reference evidence="2 3" key="1">
    <citation type="submission" date="2019-08" db="EMBL/GenBank/DDBJ databases">
        <title>In-depth cultivation of the pig gut microbiome towards novel bacterial diversity and tailored functional studies.</title>
        <authorList>
            <person name="Wylensek D."/>
            <person name="Hitch T.C.A."/>
            <person name="Clavel T."/>
        </authorList>
    </citation>
    <scope>NUCLEOTIDE SEQUENCE [LARGE SCALE GENOMIC DNA]</scope>
    <source>
        <strain evidence="2 3">LKV-472-APC-3</strain>
    </source>
</reference>
<proteinExistence type="predicted"/>